<gene>
    <name evidence="1" type="ORF">CDV49_19030</name>
</gene>
<comment type="caution">
    <text evidence="1">The sequence shown here is derived from an EMBL/GenBank/DDBJ whole genome shotgun (WGS) entry which is preliminary data.</text>
</comment>
<protein>
    <submittedName>
        <fullName evidence="1">Uncharacterized protein</fullName>
    </submittedName>
</protein>
<organism evidence="1 2">
    <name type="scientific">Haematobacter genomosp. 1</name>
    <dbReference type="NCBI Taxonomy" id="366618"/>
    <lineage>
        <taxon>Bacteria</taxon>
        <taxon>Pseudomonadati</taxon>
        <taxon>Pseudomonadota</taxon>
        <taxon>Alphaproteobacteria</taxon>
        <taxon>Rhodobacterales</taxon>
        <taxon>Paracoccaceae</taxon>
        <taxon>Haematobacter</taxon>
    </lineage>
</organism>
<sequence length="102" mass="11035">MMDHQSFPLSASGGIAARVAVGMSPEARTAHNFQRLCEEATEVGMSAGWIAEAVPTYEAIARLFTASEMVAFWQRQLRLERERAESVPGPGCTFSDGVDDDG</sequence>
<evidence type="ECO:0000313" key="2">
    <source>
        <dbReference type="Proteomes" id="UP000196878"/>
    </source>
</evidence>
<accession>A0A212A6R2</accession>
<name>A0A212A6R2_9RHOB</name>
<proteinExistence type="predicted"/>
<dbReference type="EMBL" id="NIPW01000057">
    <property type="protein sequence ID" value="OWJ74611.1"/>
    <property type="molecule type" value="Genomic_DNA"/>
</dbReference>
<evidence type="ECO:0000313" key="1">
    <source>
        <dbReference type="EMBL" id="OWJ74611.1"/>
    </source>
</evidence>
<reference evidence="1 2" key="1">
    <citation type="submission" date="2016-12" db="EMBL/GenBank/DDBJ databases">
        <title>Comparison of Traditional DNA-DNA Hybridization with In Silico Genomic Analysis.</title>
        <authorList>
            <person name="Nicholson A.C."/>
            <person name="Humrighouse B.W."/>
            <person name="Graziano J."/>
            <person name="Lasker B."/>
            <person name="Whitney A.M."/>
            <person name="Mcquiston J.R."/>
        </authorList>
    </citation>
    <scope>NUCLEOTIDE SEQUENCE [LARGE SCALE GENOMIC DNA]</scope>
    <source>
        <strain evidence="1 2">H2240</strain>
    </source>
</reference>
<dbReference type="Proteomes" id="UP000196878">
    <property type="component" value="Unassembled WGS sequence"/>
</dbReference>
<keyword evidence="2" id="KW-1185">Reference proteome</keyword>
<dbReference type="AlphaFoldDB" id="A0A212A6R2"/>
<dbReference type="RefSeq" id="WP_088216879.1">
    <property type="nucleotide sequence ID" value="NZ_NIPW01000057.1"/>
</dbReference>